<reference evidence="1" key="1">
    <citation type="journal article" date="2014" name="Int. J. Syst. Evol. Microbiol.">
        <title>Complete genome sequence of Corynebacterium casei LMG S-19264T (=DSM 44701T), isolated from a smear-ripened cheese.</title>
        <authorList>
            <consortium name="US DOE Joint Genome Institute (JGI-PGF)"/>
            <person name="Walter F."/>
            <person name="Albersmeier A."/>
            <person name="Kalinowski J."/>
            <person name="Ruckert C."/>
        </authorList>
    </citation>
    <scope>NUCLEOTIDE SEQUENCE</scope>
    <source>
        <strain evidence="1">CGMCC 1.15034</strain>
    </source>
</reference>
<dbReference type="Proteomes" id="UP000625079">
    <property type="component" value="Unassembled WGS sequence"/>
</dbReference>
<accession>A0AA87W688</accession>
<sequence length="85" mass="9175">MRPIALSYILAKKPNRFGHGRAAGYRPKCGTADLALSLDGSVSKRQHNAYAPIGIPIVKTESNFGWSCEAYDTIFAELTQSAAGF</sequence>
<gene>
    <name evidence="1" type="ORF">GCM10010987_45650</name>
</gene>
<proteinExistence type="predicted"/>
<dbReference type="AlphaFoldDB" id="A0AA87W688"/>
<evidence type="ECO:0000313" key="2">
    <source>
        <dbReference type="Proteomes" id="UP000625079"/>
    </source>
</evidence>
<organism evidence="1 2">
    <name type="scientific">Bradyrhizobium guangdongense</name>
    <dbReference type="NCBI Taxonomy" id="1325090"/>
    <lineage>
        <taxon>Bacteria</taxon>
        <taxon>Pseudomonadati</taxon>
        <taxon>Pseudomonadota</taxon>
        <taxon>Alphaproteobacteria</taxon>
        <taxon>Hyphomicrobiales</taxon>
        <taxon>Nitrobacteraceae</taxon>
        <taxon>Bradyrhizobium</taxon>
    </lineage>
</organism>
<reference evidence="1" key="2">
    <citation type="submission" date="2022-12" db="EMBL/GenBank/DDBJ databases">
        <authorList>
            <person name="Sun Q."/>
            <person name="Zhou Y."/>
        </authorList>
    </citation>
    <scope>NUCLEOTIDE SEQUENCE</scope>
    <source>
        <strain evidence="1">CGMCC 1.15034</strain>
    </source>
</reference>
<comment type="caution">
    <text evidence="1">The sequence shown here is derived from an EMBL/GenBank/DDBJ whole genome shotgun (WGS) entry which is preliminary data.</text>
</comment>
<name>A0AA87W688_9BRAD</name>
<evidence type="ECO:0000313" key="1">
    <source>
        <dbReference type="EMBL" id="GGI27688.1"/>
    </source>
</evidence>
<protein>
    <submittedName>
        <fullName evidence="1">Uncharacterized protein</fullName>
    </submittedName>
</protein>
<dbReference type="EMBL" id="BMHC01000010">
    <property type="protein sequence ID" value="GGI27688.1"/>
    <property type="molecule type" value="Genomic_DNA"/>
</dbReference>